<dbReference type="InterPro" id="IPR008984">
    <property type="entry name" value="SMAD_FHA_dom_sf"/>
</dbReference>
<protein>
    <submittedName>
        <fullName evidence="4">Regulatory protein, luxR family</fullName>
    </submittedName>
</protein>
<dbReference type="InterPro" id="IPR016032">
    <property type="entry name" value="Sig_transdc_resp-reg_C-effctor"/>
</dbReference>
<evidence type="ECO:0000256" key="2">
    <source>
        <dbReference type="SAM" id="MobiDB-lite"/>
    </source>
</evidence>
<sequence length="219" mass="23801">MDVEGPRSVGTAPAAAAGPTVPAGPPVDDDVLCFRDGDGAARRFVLRGSAGRLLLGRSSRCDLALTWDDEVSRAHAVLERVGEDWLLADDGLSRNGTHVNGERLSGGRRLRHEDRLRLGGTVLTYRRASPAETEATAVGGGTVKISEAQRLVLRALCGPLLEGAVVPATNREIAQRLQLAEDTVKEHLKELFRRFRLDDARPNEKRQRLATRARDLGLM</sequence>
<dbReference type="Proteomes" id="UP000198373">
    <property type="component" value="Unassembled WGS sequence"/>
</dbReference>
<dbReference type="GO" id="GO:0006355">
    <property type="term" value="P:regulation of DNA-templated transcription"/>
    <property type="evidence" value="ECO:0007669"/>
    <property type="project" value="InterPro"/>
</dbReference>
<dbReference type="InterPro" id="IPR000253">
    <property type="entry name" value="FHA_dom"/>
</dbReference>
<dbReference type="SUPFAM" id="SSF46894">
    <property type="entry name" value="C-terminal effector domain of the bipartite response regulators"/>
    <property type="match status" value="1"/>
</dbReference>
<keyword evidence="5" id="KW-1185">Reference proteome</keyword>
<dbReference type="Pfam" id="PF00196">
    <property type="entry name" value="GerE"/>
    <property type="match status" value="1"/>
</dbReference>
<feature type="domain" description="FHA" evidence="3">
    <location>
        <begin position="53"/>
        <end position="104"/>
    </location>
</feature>
<dbReference type="GO" id="GO:0003677">
    <property type="term" value="F:DNA binding"/>
    <property type="evidence" value="ECO:0007669"/>
    <property type="project" value="InterPro"/>
</dbReference>
<evidence type="ECO:0000313" key="5">
    <source>
        <dbReference type="Proteomes" id="UP000198373"/>
    </source>
</evidence>
<evidence type="ECO:0000256" key="1">
    <source>
        <dbReference type="ARBA" id="ARBA00022553"/>
    </source>
</evidence>
<dbReference type="SMART" id="SM00240">
    <property type="entry name" value="FHA"/>
    <property type="match status" value="1"/>
</dbReference>
<name>A0A239DZ21_9ACTN</name>
<dbReference type="OrthoDB" id="5242544at2"/>
<dbReference type="AlphaFoldDB" id="A0A239DZ21"/>
<evidence type="ECO:0000259" key="3">
    <source>
        <dbReference type="PROSITE" id="PS50006"/>
    </source>
</evidence>
<dbReference type="Gene3D" id="2.60.200.20">
    <property type="match status" value="1"/>
</dbReference>
<dbReference type="Gene3D" id="1.10.10.10">
    <property type="entry name" value="Winged helix-like DNA-binding domain superfamily/Winged helix DNA-binding domain"/>
    <property type="match status" value="1"/>
</dbReference>
<dbReference type="PROSITE" id="PS50006">
    <property type="entry name" value="FHA_DOMAIN"/>
    <property type="match status" value="1"/>
</dbReference>
<dbReference type="SUPFAM" id="SSF49879">
    <property type="entry name" value="SMAD/FHA domain"/>
    <property type="match status" value="1"/>
</dbReference>
<gene>
    <name evidence="4" type="ORF">SAMN06893096_103447</name>
</gene>
<dbReference type="CDD" id="cd00060">
    <property type="entry name" value="FHA"/>
    <property type="match status" value="1"/>
</dbReference>
<keyword evidence="1" id="KW-0597">Phosphoprotein</keyword>
<proteinExistence type="predicted"/>
<accession>A0A239DZ21</accession>
<reference evidence="5" key="1">
    <citation type="submission" date="2017-06" db="EMBL/GenBank/DDBJ databases">
        <authorList>
            <person name="Varghese N."/>
            <person name="Submissions S."/>
        </authorList>
    </citation>
    <scope>NUCLEOTIDE SEQUENCE [LARGE SCALE GENOMIC DNA]</scope>
    <source>
        <strain evidence="5">DSM 46839</strain>
    </source>
</reference>
<feature type="compositionally biased region" description="Low complexity" evidence="2">
    <location>
        <begin position="9"/>
        <end position="21"/>
    </location>
</feature>
<dbReference type="InterPro" id="IPR036388">
    <property type="entry name" value="WH-like_DNA-bd_sf"/>
</dbReference>
<organism evidence="4 5">
    <name type="scientific">Geodermatophilus pulveris</name>
    <dbReference type="NCBI Taxonomy" id="1564159"/>
    <lineage>
        <taxon>Bacteria</taxon>
        <taxon>Bacillati</taxon>
        <taxon>Actinomycetota</taxon>
        <taxon>Actinomycetes</taxon>
        <taxon>Geodermatophilales</taxon>
        <taxon>Geodermatophilaceae</taxon>
        <taxon>Geodermatophilus</taxon>
    </lineage>
</organism>
<feature type="region of interest" description="Disordered" evidence="2">
    <location>
        <begin position="1"/>
        <end position="26"/>
    </location>
</feature>
<evidence type="ECO:0000313" key="4">
    <source>
        <dbReference type="EMBL" id="SNS37735.1"/>
    </source>
</evidence>
<dbReference type="EMBL" id="FZOO01000003">
    <property type="protein sequence ID" value="SNS37735.1"/>
    <property type="molecule type" value="Genomic_DNA"/>
</dbReference>
<dbReference type="Pfam" id="PF00498">
    <property type="entry name" value="FHA"/>
    <property type="match status" value="1"/>
</dbReference>
<dbReference type="InterPro" id="IPR000792">
    <property type="entry name" value="Tscrpt_reg_LuxR_C"/>
</dbReference>